<dbReference type="EMBL" id="CP070371">
    <property type="protein sequence ID" value="QRZ15543.1"/>
    <property type="molecule type" value="Genomic_DNA"/>
</dbReference>
<feature type="transmembrane region" description="Helical" evidence="1">
    <location>
        <begin position="133"/>
        <end position="155"/>
    </location>
</feature>
<dbReference type="PANTHER" id="PTHR34989:SF1">
    <property type="entry name" value="PROTEIN HDED"/>
    <property type="match status" value="1"/>
</dbReference>
<dbReference type="Proteomes" id="UP000663629">
    <property type="component" value="Chromosome 2"/>
</dbReference>
<feature type="transmembrane region" description="Helical" evidence="1">
    <location>
        <begin position="104"/>
        <end position="126"/>
    </location>
</feature>
<dbReference type="Pfam" id="PF03729">
    <property type="entry name" value="DUF308"/>
    <property type="match status" value="1"/>
</dbReference>
<gene>
    <name evidence="2" type="ORF">JWJ88_14455</name>
</gene>
<sequence>MSYSVETASQILRDSVQNLFRKYSIWYLAQGALMVLAGIFAIAFPALSSFAVVGVLGWLLIFAGLLQGTGLIGSRSSQAFPLHIVSSVLFVIVGIIFLRNPADSLMTLSVLLLVLLMVQGISRIVFALTIRPLTHWIWVLASGIVEIVIAIIILVGMPITALWLIGVLLGVALISEGAAMAWLAWNIRRHRPLPQQV</sequence>
<feature type="transmembrane region" description="Helical" evidence="1">
    <location>
        <begin position="79"/>
        <end position="98"/>
    </location>
</feature>
<keyword evidence="1" id="KW-0472">Membrane</keyword>
<feature type="transmembrane region" description="Helical" evidence="1">
    <location>
        <begin position="161"/>
        <end position="185"/>
    </location>
</feature>
<dbReference type="RefSeq" id="WP_205296488.1">
    <property type="nucleotide sequence ID" value="NZ_CP070371.1"/>
</dbReference>
<name>A0ABX7JQL6_9RHOB</name>
<proteinExistence type="predicted"/>
<protein>
    <submittedName>
        <fullName evidence="2">HdeD family acid-resistance protein</fullName>
    </submittedName>
</protein>
<feature type="transmembrane region" description="Helical" evidence="1">
    <location>
        <begin position="25"/>
        <end position="44"/>
    </location>
</feature>
<organism evidence="2 3">
    <name type="scientific">Paracoccus methylovorus</name>
    <dbReference type="NCBI Taxonomy" id="2812658"/>
    <lineage>
        <taxon>Bacteria</taxon>
        <taxon>Pseudomonadati</taxon>
        <taxon>Pseudomonadota</taxon>
        <taxon>Alphaproteobacteria</taxon>
        <taxon>Rhodobacterales</taxon>
        <taxon>Paracoccaceae</taxon>
        <taxon>Paracoccus</taxon>
    </lineage>
</organism>
<keyword evidence="3" id="KW-1185">Reference proteome</keyword>
<evidence type="ECO:0000256" key="1">
    <source>
        <dbReference type="SAM" id="Phobius"/>
    </source>
</evidence>
<dbReference type="InterPro" id="IPR052712">
    <property type="entry name" value="Acid_resist_chaperone_HdeD"/>
</dbReference>
<evidence type="ECO:0000313" key="3">
    <source>
        <dbReference type="Proteomes" id="UP000663629"/>
    </source>
</evidence>
<dbReference type="InterPro" id="IPR005325">
    <property type="entry name" value="DUF308_memb"/>
</dbReference>
<accession>A0ABX7JQL6</accession>
<feature type="transmembrane region" description="Helical" evidence="1">
    <location>
        <begin position="50"/>
        <end position="72"/>
    </location>
</feature>
<keyword evidence="1" id="KW-0812">Transmembrane</keyword>
<dbReference type="PANTHER" id="PTHR34989">
    <property type="entry name" value="PROTEIN HDED"/>
    <property type="match status" value="1"/>
</dbReference>
<evidence type="ECO:0000313" key="2">
    <source>
        <dbReference type="EMBL" id="QRZ15543.1"/>
    </source>
</evidence>
<reference evidence="2 3" key="1">
    <citation type="submission" date="2021-02" db="EMBL/GenBank/DDBJ databases">
        <title>Paracoccus methylovroum sp.nov., a new methanol and methylamine utilizing methylotrophic denitrifer.</title>
        <authorList>
            <person name="Timsy T."/>
            <person name="Behrendt U."/>
            <person name="Ulrich A."/>
            <person name="Spanner T."/>
            <person name="Foesel B.U."/>
            <person name="Horn M.A."/>
            <person name="Kolb S."/>
        </authorList>
    </citation>
    <scope>NUCLEOTIDE SEQUENCE [LARGE SCALE GENOMIC DNA]</scope>
    <source>
        <strain evidence="2 3">H4-D09</strain>
    </source>
</reference>
<keyword evidence="1" id="KW-1133">Transmembrane helix</keyword>